<dbReference type="InterPro" id="IPR023393">
    <property type="entry name" value="START-like_dom_sf"/>
</dbReference>
<dbReference type="EMBL" id="JH767252">
    <property type="protein sequence ID" value="EQC25895.1"/>
    <property type="molecule type" value="Genomic_DNA"/>
</dbReference>
<keyword evidence="3" id="KW-1185">Reference proteome</keyword>
<dbReference type="InParanoid" id="T0PXX8"/>
<protein>
    <recommendedName>
        <fullName evidence="1">Phosphatidylinositol transfer protein N-terminal domain-containing protein</fullName>
    </recommendedName>
</protein>
<accession>T0PXX8</accession>
<evidence type="ECO:0000259" key="1">
    <source>
        <dbReference type="Pfam" id="PF02121"/>
    </source>
</evidence>
<proteinExistence type="predicted"/>
<dbReference type="Gene3D" id="3.30.530.20">
    <property type="match status" value="1"/>
</dbReference>
<dbReference type="InterPro" id="IPR001666">
    <property type="entry name" value="PI_transfer"/>
</dbReference>
<dbReference type="VEuPathDB" id="FungiDB:SDRG_16267"/>
<dbReference type="GO" id="GO:0005548">
    <property type="term" value="F:phospholipid transporter activity"/>
    <property type="evidence" value="ECO:0007669"/>
    <property type="project" value="InterPro"/>
</dbReference>
<sequence length="256" mass="29114">MAHEFRIPLHMTAAEYEIAELFVVARAAETSTQRVHILQNEPFDNTNGQLGDVSAMSNCAIPRTKGQYTLKHYFVSDELPFFLRPLFPKEGFLLIEEAWNAFPRSYTAMTSNVFRNEKFFISCQSVYAEGHMVADNVFHLPPAELTARTVEELHIEVRDTAVDGMDPSTYICAKMGRGPLARGWTTSATPIMTCYKLLRVKFDYLGLEKKMQQFIVDRHRGIFLTSARQAQCTSHEWHGLTLDDIRSLEAKQALAS</sequence>
<dbReference type="Pfam" id="PF02121">
    <property type="entry name" value="IP_trans"/>
    <property type="match status" value="1"/>
</dbReference>
<gene>
    <name evidence="2" type="ORF">SDRG_16267</name>
</gene>
<dbReference type="PANTHER" id="PTHR10658:SF11">
    <property type="entry name" value="VIBRATOR, ISOFORM B"/>
    <property type="match status" value="1"/>
</dbReference>
<dbReference type="AlphaFoldDB" id="T0PXX8"/>
<dbReference type="SUPFAM" id="SSF55961">
    <property type="entry name" value="Bet v1-like"/>
    <property type="match status" value="1"/>
</dbReference>
<dbReference type="OrthoDB" id="18453at2759"/>
<feature type="domain" description="Phosphatidylinositol transfer protein N-terminal" evidence="1">
    <location>
        <begin position="2"/>
        <end position="251"/>
    </location>
</feature>
<evidence type="ECO:0000313" key="2">
    <source>
        <dbReference type="EMBL" id="EQC25895.1"/>
    </source>
</evidence>
<dbReference type="RefSeq" id="XP_008620691.1">
    <property type="nucleotide sequence ID" value="XM_008622469.1"/>
</dbReference>
<dbReference type="GeneID" id="19956994"/>
<dbReference type="OMA" id="VENRPCE"/>
<evidence type="ECO:0000313" key="3">
    <source>
        <dbReference type="Proteomes" id="UP000030762"/>
    </source>
</evidence>
<dbReference type="InterPro" id="IPR055261">
    <property type="entry name" value="PI_transfer_N"/>
</dbReference>
<reference evidence="2 3" key="1">
    <citation type="submission" date="2012-04" db="EMBL/GenBank/DDBJ databases">
        <title>The Genome Sequence of Saprolegnia declina VS20.</title>
        <authorList>
            <consortium name="The Broad Institute Genome Sequencing Platform"/>
            <person name="Russ C."/>
            <person name="Nusbaum C."/>
            <person name="Tyler B."/>
            <person name="van West P."/>
            <person name="Dieguez-Uribeondo J."/>
            <person name="de Bruijn I."/>
            <person name="Tripathy S."/>
            <person name="Jiang R."/>
            <person name="Young S.K."/>
            <person name="Zeng Q."/>
            <person name="Gargeya S."/>
            <person name="Fitzgerald M."/>
            <person name="Haas B."/>
            <person name="Abouelleil A."/>
            <person name="Alvarado L."/>
            <person name="Arachchi H.M."/>
            <person name="Berlin A."/>
            <person name="Chapman S.B."/>
            <person name="Goldberg J."/>
            <person name="Griggs A."/>
            <person name="Gujja S."/>
            <person name="Hansen M."/>
            <person name="Howarth C."/>
            <person name="Imamovic A."/>
            <person name="Larimer J."/>
            <person name="McCowen C."/>
            <person name="Montmayeur A."/>
            <person name="Murphy C."/>
            <person name="Neiman D."/>
            <person name="Pearson M."/>
            <person name="Priest M."/>
            <person name="Roberts A."/>
            <person name="Saif S."/>
            <person name="Shea T."/>
            <person name="Sisk P."/>
            <person name="Sykes S."/>
            <person name="Wortman J."/>
            <person name="Nusbaum C."/>
            <person name="Birren B."/>
        </authorList>
    </citation>
    <scope>NUCLEOTIDE SEQUENCE [LARGE SCALE GENOMIC DNA]</scope>
    <source>
        <strain evidence="2 3">VS20</strain>
    </source>
</reference>
<dbReference type="PRINTS" id="PR00391">
    <property type="entry name" value="PITRANSFER"/>
</dbReference>
<dbReference type="eggNOG" id="KOG3668">
    <property type="taxonomic scope" value="Eukaryota"/>
</dbReference>
<organism evidence="2 3">
    <name type="scientific">Saprolegnia diclina (strain VS20)</name>
    <dbReference type="NCBI Taxonomy" id="1156394"/>
    <lineage>
        <taxon>Eukaryota</taxon>
        <taxon>Sar</taxon>
        <taxon>Stramenopiles</taxon>
        <taxon>Oomycota</taxon>
        <taxon>Saprolegniomycetes</taxon>
        <taxon>Saprolegniales</taxon>
        <taxon>Saprolegniaceae</taxon>
        <taxon>Saprolegnia</taxon>
    </lineage>
</organism>
<dbReference type="Proteomes" id="UP000030762">
    <property type="component" value="Unassembled WGS sequence"/>
</dbReference>
<name>T0PXX8_SAPDV</name>
<dbReference type="PANTHER" id="PTHR10658">
    <property type="entry name" value="PHOSPHATIDYLINOSITOL TRANSFER PROTEIN"/>
    <property type="match status" value="1"/>
</dbReference>
<dbReference type="STRING" id="1156394.T0PXX8"/>